<evidence type="ECO:0000256" key="4">
    <source>
        <dbReference type="SAM" id="MobiDB-lite"/>
    </source>
</evidence>
<keyword evidence="2" id="KW-0804">Transcription</keyword>
<dbReference type="GO" id="GO:0000978">
    <property type="term" value="F:RNA polymerase II cis-regulatory region sequence-specific DNA binding"/>
    <property type="evidence" value="ECO:0007669"/>
    <property type="project" value="TreeGrafter"/>
</dbReference>
<dbReference type="GO" id="GO:0000435">
    <property type="term" value="P:positive regulation of transcription from RNA polymerase II promoter by galactose"/>
    <property type="evidence" value="ECO:0007669"/>
    <property type="project" value="TreeGrafter"/>
</dbReference>
<dbReference type="GO" id="GO:0000981">
    <property type="term" value="F:DNA-binding transcription factor activity, RNA polymerase II-specific"/>
    <property type="evidence" value="ECO:0007669"/>
    <property type="project" value="TreeGrafter"/>
</dbReference>
<dbReference type="GO" id="GO:0008270">
    <property type="term" value="F:zinc ion binding"/>
    <property type="evidence" value="ECO:0007669"/>
    <property type="project" value="InterPro"/>
</dbReference>
<reference evidence="6 7" key="1">
    <citation type="submission" date="2023-08" db="EMBL/GenBank/DDBJ databases">
        <title>Black Yeasts Isolated from many extreme environments.</title>
        <authorList>
            <person name="Coleine C."/>
            <person name="Stajich J.E."/>
            <person name="Selbmann L."/>
        </authorList>
    </citation>
    <scope>NUCLEOTIDE SEQUENCE [LARGE SCALE GENOMIC DNA]</scope>
    <source>
        <strain evidence="6 7">CCFEE 5910</strain>
    </source>
</reference>
<dbReference type="AlphaFoldDB" id="A0AAN7SRZ3"/>
<proteinExistence type="predicted"/>
<dbReference type="Pfam" id="PF04082">
    <property type="entry name" value="Fungal_trans"/>
    <property type="match status" value="1"/>
</dbReference>
<dbReference type="SMART" id="SM00906">
    <property type="entry name" value="Fungal_trans"/>
    <property type="match status" value="1"/>
</dbReference>
<keyword evidence="7" id="KW-1185">Reference proteome</keyword>
<organism evidence="6 7">
    <name type="scientific">Lithohypha guttulata</name>
    <dbReference type="NCBI Taxonomy" id="1690604"/>
    <lineage>
        <taxon>Eukaryota</taxon>
        <taxon>Fungi</taxon>
        <taxon>Dikarya</taxon>
        <taxon>Ascomycota</taxon>
        <taxon>Pezizomycotina</taxon>
        <taxon>Eurotiomycetes</taxon>
        <taxon>Chaetothyriomycetidae</taxon>
        <taxon>Chaetothyriales</taxon>
        <taxon>Trichomeriaceae</taxon>
        <taxon>Lithohypha</taxon>
    </lineage>
</organism>
<evidence type="ECO:0000313" key="7">
    <source>
        <dbReference type="Proteomes" id="UP001309876"/>
    </source>
</evidence>
<evidence type="ECO:0000256" key="3">
    <source>
        <dbReference type="ARBA" id="ARBA00023242"/>
    </source>
</evidence>
<dbReference type="InterPro" id="IPR051127">
    <property type="entry name" value="Fungal_SecMet_Regulators"/>
</dbReference>
<dbReference type="CDD" id="cd12148">
    <property type="entry name" value="fungal_TF_MHR"/>
    <property type="match status" value="1"/>
</dbReference>
<evidence type="ECO:0000259" key="5">
    <source>
        <dbReference type="SMART" id="SM00906"/>
    </source>
</evidence>
<feature type="region of interest" description="Disordered" evidence="4">
    <location>
        <begin position="144"/>
        <end position="168"/>
    </location>
</feature>
<gene>
    <name evidence="6" type="ORF">LTR05_008447</name>
</gene>
<dbReference type="PANTHER" id="PTHR47424:SF5">
    <property type="entry name" value="ZN(II)2CYS6 TRANSCRIPTION FACTOR (EUROFUNG)"/>
    <property type="match status" value="1"/>
</dbReference>
<sequence length="679" mass="77219">MPQRRSTEQADETLKDYRKIFQSLFPTIKNLEQLKGLDRESLIELVAKTSPRAVLSPPSPVTPRSEERPLTHPDAAHLEHFQPMPEENTDTTSRTGLIGITDDVNALSLTVKRSTSYLGISSVTAALRVILWLDPEAQSFFIKTPDRSHAPSREASSPPENIGGIGVPGTSSPWSEVPLINAYFSYVHPIAPLLDEQEFRDTYIAQSRDDIRWSLLLNTVLALGSMANTSHCDEHGHRIYWQRAKQNLSIEMLGSAHIETVQTLVLLSGLYLHYIQEPNLANSLMGAAFRLAISLGLHRDYSEGVDPAKRDKHGKSIELRRRIWWSMFVIDSWVGYGLGRPSMGRMSHAISVKPPQECIGSSQQLLTLIQENIQFCQLSTRMEDALAQSPMIPEAERRALDNSFLHWYNTSSAQNNTPRAQPGEPHGISVVKNIMRWRYVLCRIILHRPVLLWAAMRKTPFAQLLEEKRYAVEICREMTFELINDIATTWRVSRPCSMAGWNATWLLYQALMVPLLHLFADRSNEAWNQKNQNMIEVGLAVFVDLRSWSQTAGRSAEVVDRIYRACRRHELIETKIKRSETISQQSQMSGPLDFTLNDSPTQEVYMNNVFDSLNWSDNWVDESFPYTQAALQFDQGQEELNSSCEPFMTGFQYDDPISILDIQTDSQSFSNQLYQPGSF</sequence>
<evidence type="ECO:0000256" key="1">
    <source>
        <dbReference type="ARBA" id="ARBA00023015"/>
    </source>
</evidence>
<accession>A0AAN7SRZ3</accession>
<keyword evidence="1" id="KW-0805">Transcription regulation</keyword>
<protein>
    <recommendedName>
        <fullName evidence="5">Xylanolytic transcriptional activator regulatory domain-containing protein</fullName>
    </recommendedName>
</protein>
<feature type="domain" description="Xylanolytic transcriptional activator regulatory" evidence="5">
    <location>
        <begin position="281"/>
        <end position="361"/>
    </location>
</feature>
<dbReference type="GO" id="GO:0006351">
    <property type="term" value="P:DNA-templated transcription"/>
    <property type="evidence" value="ECO:0007669"/>
    <property type="project" value="InterPro"/>
</dbReference>
<keyword evidence="3" id="KW-0539">Nucleus</keyword>
<dbReference type="EMBL" id="JAVRRJ010000012">
    <property type="protein sequence ID" value="KAK5080742.1"/>
    <property type="molecule type" value="Genomic_DNA"/>
</dbReference>
<evidence type="ECO:0000256" key="2">
    <source>
        <dbReference type="ARBA" id="ARBA00023163"/>
    </source>
</evidence>
<comment type="caution">
    <text evidence="6">The sequence shown here is derived from an EMBL/GenBank/DDBJ whole genome shotgun (WGS) entry which is preliminary data.</text>
</comment>
<evidence type="ECO:0000313" key="6">
    <source>
        <dbReference type="EMBL" id="KAK5080742.1"/>
    </source>
</evidence>
<dbReference type="Proteomes" id="UP001309876">
    <property type="component" value="Unassembled WGS sequence"/>
</dbReference>
<dbReference type="GO" id="GO:0005634">
    <property type="term" value="C:nucleus"/>
    <property type="evidence" value="ECO:0007669"/>
    <property type="project" value="TreeGrafter"/>
</dbReference>
<dbReference type="InterPro" id="IPR007219">
    <property type="entry name" value="XnlR_reg_dom"/>
</dbReference>
<name>A0AAN7SRZ3_9EURO</name>
<dbReference type="PANTHER" id="PTHR47424">
    <property type="entry name" value="REGULATORY PROTEIN GAL4"/>
    <property type="match status" value="1"/>
</dbReference>